<name>A0ABS5QNA1_9BACT</name>
<proteinExistence type="predicted"/>
<organism evidence="3 4">
    <name type="scientific">Candidatus Vampirococcus lugosii</name>
    <dbReference type="NCBI Taxonomy" id="2789015"/>
    <lineage>
        <taxon>Bacteria</taxon>
        <taxon>Candidatus Absconditibacteriota</taxon>
        <taxon>Vampirococcus</taxon>
    </lineage>
</organism>
<dbReference type="PROSITE" id="PS51257">
    <property type="entry name" value="PROKAR_LIPOPROTEIN"/>
    <property type="match status" value="1"/>
</dbReference>
<evidence type="ECO:0000313" key="4">
    <source>
        <dbReference type="Proteomes" id="UP000680365"/>
    </source>
</evidence>
<evidence type="ECO:0000256" key="1">
    <source>
        <dbReference type="ARBA" id="ARBA00022729"/>
    </source>
</evidence>
<dbReference type="RefSeq" id="WP_213349413.1">
    <property type="nucleotide sequence ID" value="NZ_JAEDAM010000046.1"/>
</dbReference>
<gene>
    <name evidence="3" type="ORF">VAMP_134n119</name>
</gene>
<keyword evidence="4" id="KW-1185">Reference proteome</keyword>
<sequence length="455" mass="54465">MKKIILLITLTLILSACNQEESGKVKDESNHDLNVENEKSEEKVSQYTEEDKIDEEGKTKIIDEEVKVIEEENKENLMKIDFEVKELVDYNNCIIDKEKFEILKENTDIFNYDDFCIPKYQLIGTIKSGEPDQIIVRSCGEDNPYTLQQFNKGDETFVYNISKNNGNLCNNFEFSFFSNGEKIKSENYFLEKNNSLEYVFEEKKDLLDNNGKYYIYCKNNICNEKYYFIFFHNNFIYYDFLLLKEIDHGRNGTEYIIYFEDYKLSINQSFGVSFKMFDLQNNKITFNEQYYKYLFTNNEIEKINNIINKGFNINLIIKNKDIDILNILNKNILRILGDKFENLDENKFNLVKYMSPYNNLLEINYKNENLYINFNLDSNNFKFNDKVSNFYMYESLEPAPGISKIFYIFEKNNIIKYLENAKYNDDYIELDYNKNIRLLPRRYTFKGFMRFSGKC</sequence>
<keyword evidence="1" id="KW-0732">Signal</keyword>
<feature type="compositionally biased region" description="Basic and acidic residues" evidence="2">
    <location>
        <begin position="25"/>
        <end position="44"/>
    </location>
</feature>
<dbReference type="Pfam" id="PF08139">
    <property type="entry name" value="LPAM_1"/>
    <property type="match status" value="1"/>
</dbReference>
<evidence type="ECO:0008006" key="5">
    <source>
        <dbReference type="Google" id="ProtNLM"/>
    </source>
</evidence>
<comment type="caution">
    <text evidence="3">The sequence shown here is derived from an EMBL/GenBank/DDBJ whole genome shotgun (WGS) entry which is preliminary data.</text>
</comment>
<evidence type="ECO:0000256" key="2">
    <source>
        <dbReference type="SAM" id="MobiDB-lite"/>
    </source>
</evidence>
<dbReference type="EMBL" id="JAEDAM010000046">
    <property type="protein sequence ID" value="MBS8122151.1"/>
    <property type="molecule type" value="Genomic_DNA"/>
</dbReference>
<protein>
    <recommendedName>
        <fullName evidence="5">Lipoprotein</fullName>
    </recommendedName>
</protein>
<evidence type="ECO:0000313" key="3">
    <source>
        <dbReference type="EMBL" id="MBS8122151.1"/>
    </source>
</evidence>
<dbReference type="InterPro" id="IPR012640">
    <property type="entry name" value="Membr_lipoprot_lipid_attach_CS"/>
</dbReference>
<dbReference type="Proteomes" id="UP000680365">
    <property type="component" value="Unassembled WGS sequence"/>
</dbReference>
<accession>A0ABS5QNA1</accession>
<feature type="region of interest" description="Disordered" evidence="2">
    <location>
        <begin position="25"/>
        <end position="47"/>
    </location>
</feature>
<reference evidence="3 4" key="1">
    <citation type="journal article" date="2021" name="Nat. Commun.">
        <title>Reductive evolution and unique predatory mode in the CPR bacterium Vampirococcus lugosii.</title>
        <authorList>
            <person name="Moreira D."/>
            <person name="Zivanovic Y."/>
            <person name="Lopez-Archilla A.I."/>
            <person name="Iniesto M."/>
            <person name="Lopez-Garcia P."/>
        </authorList>
    </citation>
    <scope>NUCLEOTIDE SEQUENCE [LARGE SCALE GENOMIC DNA]</scope>
    <source>
        <strain evidence="3">Chiprana</strain>
    </source>
</reference>